<evidence type="ECO:0000256" key="1">
    <source>
        <dbReference type="SAM" id="MobiDB-lite"/>
    </source>
</evidence>
<organism evidence="2 3">
    <name type="scientific">Streptomyces himalayensis subsp. himalayensis</name>
    <dbReference type="NCBI Taxonomy" id="2756131"/>
    <lineage>
        <taxon>Bacteria</taxon>
        <taxon>Bacillati</taxon>
        <taxon>Actinomycetota</taxon>
        <taxon>Actinomycetes</taxon>
        <taxon>Kitasatosporales</taxon>
        <taxon>Streptomycetaceae</taxon>
        <taxon>Streptomyces</taxon>
        <taxon>Streptomyces himalayensis</taxon>
    </lineage>
</organism>
<comment type="caution">
    <text evidence="2">The sequence shown here is derived from an EMBL/GenBank/DDBJ whole genome shotgun (WGS) entry which is preliminary data.</text>
</comment>
<reference evidence="2 3" key="1">
    <citation type="submission" date="2020-07" db="EMBL/GenBank/DDBJ databases">
        <title>Streptomyces isolated from Indian soil.</title>
        <authorList>
            <person name="Mandal S."/>
            <person name="Maiti P.K."/>
        </authorList>
    </citation>
    <scope>NUCLEOTIDE SEQUENCE [LARGE SCALE GENOMIC DNA]</scope>
    <source>
        <strain evidence="2 3">PSKA28</strain>
    </source>
</reference>
<accession>A0A7W0DUE5</accession>
<evidence type="ECO:0000313" key="2">
    <source>
        <dbReference type="EMBL" id="MBA2951415.1"/>
    </source>
</evidence>
<gene>
    <name evidence="2" type="ORF">H1D24_38140</name>
</gene>
<evidence type="ECO:0000313" key="3">
    <source>
        <dbReference type="Proteomes" id="UP000545761"/>
    </source>
</evidence>
<name>A0A7W0DUE5_9ACTN</name>
<dbReference type="RefSeq" id="WP_181662334.1">
    <property type="nucleotide sequence ID" value="NZ_JACEHE010000046.1"/>
</dbReference>
<feature type="region of interest" description="Disordered" evidence="1">
    <location>
        <begin position="59"/>
        <end position="81"/>
    </location>
</feature>
<sequence>MAERIRLQAVGWAPADEVQALEVGDWIMWNFGSTSEVTKIETVSPMFLLISLQSTKTGERERPRKLKRTSLVARVPRKGGE</sequence>
<proteinExistence type="predicted"/>
<dbReference type="Proteomes" id="UP000545761">
    <property type="component" value="Unassembled WGS sequence"/>
</dbReference>
<dbReference type="EMBL" id="JACEHE010000046">
    <property type="protein sequence ID" value="MBA2951415.1"/>
    <property type="molecule type" value="Genomic_DNA"/>
</dbReference>
<protein>
    <submittedName>
        <fullName evidence="2">Uncharacterized protein</fullName>
    </submittedName>
</protein>
<dbReference type="AlphaFoldDB" id="A0A7W0DUE5"/>